<dbReference type="SUPFAM" id="SSF140663">
    <property type="entry name" value="TTHA0068-like"/>
    <property type="match status" value="1"/>
</dbReference>
<dbReference type="Proteomes" id="UP000318661">
    <property type="component" value="Unassembled WGS sequence"/>
</dbReference>
<reference evidence="2 3" key="1">
    <citation type="journal article" date="2019" name="Nat. Microbiol.">
        <title>Mediterranean grassland soil C-N compound turnover is dependent on rainfall and depth, and is mediated by genomically divergent microorganisms.</title>
        <authorList>
            <person name="Diamond S."/>
            <person name="Andeer P.F."/>
            <person name="Li Z."/>
            <person name="Crits-Christoph A."/>
            <person name="Burstein D."/>
            <person name="Anantharaman K."/>
            <person name="Lane K.R."/>
            <person name="Thomas B.C."/>
            <person name="Pan C."/>
            <person name="Northen T.R."/>
            <person name="Banfield J.F."/>
        </authorList>
    </citation>
    <scope>NUCLEOTIDE SEQUENCE [LARGE SCALE GENOMIC DNA]</scope>
    <source>
        <strain evidence="2">NP_2</strain>
    </source>
</reference>
<evidence type="ECO:0000313" key="3">
    <source>
        <dbReference type="Proteomes" id="UP000318661"/>
    </source>
</evidence>
<comment type="caution">
    <text evidence="2">The sequence shown here is derived from an EMBL/GenBank/DDBJ whole genome shotgun (WGS) entry which is preliminary data.</text>
</comment>
<sequence>MRPPCGSSARIRLCRCTPTAITRFHSPRRYRPWSPPPPSRRRSSAQAPPAPRRPASPPHLPPPSQPSVCRNASEGPMSYVDLKHLLADLALEAVRDPERAPWTAVAAAYGALAEENRPAVPWSALRTKAEEFGRGFDWHPTIDDAQRLVERGLLVRRGDEFTIMEPFLPFLAYLRRQTSRLLDALRLVRTLGPQGDEAELRRGVALFNAGLYFECHELLEGVWRATPGPERAFYHGIVQAAAAFYHYEKHNLHGARTLLTKGLQKLEGFPDHYRGVNLGAFRRALRSWLAHFKEGTSNAPEALPIISIDGES</sequence>
<protein>
    <submittedName>
        <fullName evidence="2">DUF309 domain-containing protein</fullName>
    </submittedName>
</protein>
<feature type="region of interest" description="Disordered" evidence="1">
    <location>
        <begin position="25"/>
        <end position="73"/>
    </location>
</feature>
<evidence type="ECO:0000313" key="2">
    <source>
        <dbReference type="EMBL" id="TMJ04680.1"/>
    </source>
</evidence>
<evidence type="ECO:0000256" key="1">
    <source>
        <dbReference type="SAM" id="MobiDB-lite"/>
    </source>
</evidence>
<organism evidence="2 3">
    <name type="scientific">Candidatus Segetimicrobium genomatis</name>
    <dbReference type="NCBI Taxonomy" id="2569760"/>
    <lineage>
        <taxon>Bacteria</taxon>
        <taxon>Bacillati</taxon>
        <taxon>Candidatus Sysuimicrobiota</taxon>
        <taxon>Candidatus Sysuimicrobiia</taxon>
        <taxon>Candidatus Sysuimicrobiales</taxon>
        <taxon>Candidatus Segetimicrobiaceae</taxon>
        <taxon>Candidatus Segetimicrobium</taxon>
    </lineage>
</organism>
<gene>
    <name evidence="2" type="ORF">E6G99_10285</name>
</gene>
<dbReference type="InterPro" id="IPR005500">
    <property type="entry name" value="DUF309"/>
</dbReference>
<name>A0A537L9N0_9BACT</name>
<dbReference type="EMBL" id="VBAJ01000261">
    <property type="protein sequence ID" value="TMJ04680.1"/>
    <property type="molecule type" value="Genomic_DNA"/>
</dbReference>
<dbReference type="PANTHER" id="PTHR34796">
    <property type="entry name" value="EXPRESSED PROTEIN"/>
    <property type="match status" value="1"/>
</dbReference>
<proteinExistence type="predicted"/>
<accession>A0A537L9N0</accession>
<dbReference type="Gene3D" id="1.10.3450.10">
    <property type="entry name" value="TTHA0068-like"/>
    <property type="match status" value="1"/>
</dbReference>
<dbReference type="InterPro" id="IPR023203">
    <property type="entry name" value="TTHA0068_sf"/>
</dbReference>
<dbReference type="PANTHER" id="PTHR34796:SF1">
    <property type="entry name" value="EXPRESSED PROTEIN"/>
    <property type="match status" value="1"/>
</dbReference>
<feature type="compositionally biased region" description="Pro residues" evidence="1">
    <location>
        <begin position="48"/>
        <end position="65"/>
    </location>
</feature>
<dbReference type="AlphaFoldDB" id="A0A537L9N0"/>
<dbReference type="Pfam" id="PF03745">
    <property type="entry name" value="DUF309"/>
    <property type="match status" value="1"/>
</dbReference>